<name>A0A8J1UKF8_OWEFU</name>
<reference evidence="2" key="1">
    <citation type="submission" date="2022-03" db="EMBL/GenBank/DDBJ databases">
        <authorList>
            <person name="Martin C."/>
        </authorList>
    </citation>
    <scope>NUCLEOTIDE SEQUENCE</scope>
</reference>
<feature type="region of interest" description="Disordered" evidence="1">
    <location>
        <begin position="221"/>
        <end position="248"/>
    </location>
</feature>
<evidence type="ECO:0000313" key="2">
    <source>
        <dbReference type="EMBL" id="CAH1793691.1"/>
    </source>
</evidence>
<comment type="caution">
    <text evidence="2">The sequence shown here is derived from an EMBL/GenBank/DDBJ whole genome shotgun (WGS) entry which is preliminary data.</text>
</comment>
<dbReference type="EMBL" id="CAIIXF020000009">
    <property type="protein sequence ID" value="CAH1793691.1"/>
    <property type="molecule type" value="Genomic_DNA"/>
</dbReference>
<gene>
    <name evidence="2" type="ORF">OFUS_LOCUS18512</name>
</gene>
<accession>A0A8J1UKF8</accession>
<proteinExistence type="predicted"/>
<evidence type="ECO:0000256" key="1">
    <source>
        <dbReference type="SAM" id="MobiDB-lite"/>
    </source>
</evidence>
<feature type="compositionally biased region" description="Polar residues" evidence="1">
    <location>
        <begin position="223"/>
        <end position="232"/>
    </location>
</feature>
<feature type="compositionally biased region" description="Polar residues" evidence="1">
    <location>
        <begin position="1"/>
        <end position="15"/>
    </location>
</feature>
<dbReference type="OrthoDB" id="10635285at2759"/>
<organism evidence="2 3">
    <name type="scientific">Owenia fusiformis</name>
    <name type="common">Polychaete worm</name>
    <dbReference type="NCBI Taxonomy" id="6347"/>
    <lineage>
        <taxon>Eukaryota</taxon>
        <taxon>Metazoa</taxon>
        <taxon>Spiralia</taxon>
        <taxon>Lophotrochozoa</taxon>
        <taxon>Annelida</taxon>
        <taxon>Polychaeta</taxon>
        <taxon>Sedentaria</taxon>
        <taxon>Canalipalpata</taxon>
        <taxon>Sabellida</taxon>
        <taxon>Oweniida</taxon>
        <taxon>Oweniidae</taxon>
        <taxon>Owenia</taxon>
    </lineage>
</organism>
<protein>
    <submittedName>
        <fullName evidence="2">Uncharacterized protein</fullName>
    </submittedName>
</protein>
<dbReference type="Proteomes" id="UP000749559">
    <property type="component" value="Unassembled WGS sequence"/>
</dbReference>
<feature type="region of interest" description="Disordered" evidence="1">
    <location>
        <begin position="1"/>
        <end position="24"/>
    </location>
</feature>
<keyword evidence="3" id="KW-1185">Reference proteome</keyword>
<evidence type="ECO:0000313" key="3">
    <source>
        <dbReference type="Proteomes" id="UP000749559"/>
    </source>
</evidence>
<dbReference type="AlphaFoldDB" id="A0A8J1UKF8"/>
<sequence>MGSICTKSDSVNTDNGDGDAETKENCHDNQQLVESSPEIPTIPNAISYIMDVEVNREAPLYLLALYYITKLAETYKNLLFPNIGKTLGDLTENYLEYRELCEDVYHDLPYIERTVENIGADLHLVMQTKRIISQLACDYLMQSSEKKQLDLDPSIANDSDNLVELVANYNIYSTFYEDTLKLMITDIERKILWDKCSINNKELRKYLEKNNPELLREFDETLMESQRSVNKTDQNDEPSKPPAESNME</sequence>